<comment type="caution">
    <text evidence="4">The sequence shown here is derived from an EMBL/GenBank/DDBJ whole genome shotgun (WGS) entry which is preliminary data.</text>
</comment>
<organism evidence="4 5">
    <name type="scientific">Neobacillus rhizosphaerae</name>
    <dbReference type="NCBI Taxonomy" id="2880965"/>
    <lineage>
        <taxon>Bacteria</taxon>
        <taxon>Bacillati</taxon>
        <taxon>Bacillota</taxon>
        <taxon>Bacilli</taxon>
        <taxon>Bacillales</taxon>
        <taxon>Bacillaceae</taxon>
        <taxon>Neobacillus</taxon>
    </lineage>
</organism>
<dbReference type="PANTHER" id="PTHR22789">
    <property type="entry name" value="FUCULOSE PHOSPHATE ALDOLASE"/>
    <property type="match status" value="1"/>
</dbReference>
<dbReference type="Gene3D" id="3.40.225.10">
    <property type="entry name" value="Class II aldolase/adducin N-terminal domain"/>
    <property type="match status" value="1"/>
</dbReference>
<dbReference type="PANTHER" id="PTHR22789:SF0">
    <property type="entry name" value="3-OXO-TETRONATE 4-PHOSPHATE DECARBOXYLASE-RELATED"/>
    <property type="match status" value="1"/>
</dbReference>
<evidence type="ECO:0000313" key="5">
    <source>
        <dbReference type="Proteomes" id="UP000838308"/>
    </source>
</evidence>
<evidence type="ECO:0000256" key="2">
    <source>
        <dbReference type="ARBA" id="ARBA00023239"/>
    </source>
</evidence>
<dbReference type="Proteomes" id="UP000838308">
    <property type="component" value="Unassembled WGS sequence"/>
</dbReference>
<dbReference type="InterPro" id="IPR036409">
    <property type="entry name" value="Aldolase_II/adducin_N_sf"/>
</dbReference>
<dbReference type="InterPro" id="IPR001303">
    <property type="entry name" value="Aldolase_II/adducin_N"/>
</dbReference>
<dbReference type="EMBL" id="CALBWS010000022">
    <property type="protein sequence ID" value="CAH2715993.1"/>
    <property type="molecule type" value="Genomic_DNA"/>
</dbReference>
<reference evidence="4" key="1">
    <citation type="submission" date="2022-04" db="EMBL/GenBank/DDBJ databases">
        <authorList>
            <person name="Criscuolo A."/>
        </authorList>
    </citation>
    <scope>NUCLEOTIDE SEQUENCE</scope>
    <source>
        <strain evidence="4">CIP111895</strain>
    </source>
</reference>
<accession>A0ABM9ETM1</accession>
<evidence type="ECO:0000259" key="3">
    <source>
        <dbReference type="SMART" id="SM01007"/>
    </source>
</evidence>
<protein>
    <submittedName>
        <fullName evidence="4">Methylthioribulose-1-phosphate dehydratase</fullName>
        <ecNumber evidence="4">4.2.1.109</ecNumber>
    </submittedName>
</protein>
<dbReference type="RefSeq" id="WP_248736255.1">
    <property type="nucleotide sequence ID" value="NZ_CALBWS010000022.1"/>
</dbReference>
<gene>
    <name evidence="4" type="primary">mtnB</name>
    <name evidence="4" type="ORF">BACCIP111895_03177</name>
</gene>
<keyword evidence="1" id="KW-0479">Metal-binding</keyword>
<dbReference type="EC" id="4.2.1.109" evidence="4"/>
<name>A0ABM9ETM1_9BACI</name>
<dbReference type="SUPFAM" id="SSF53639">
    <property type="entry name" value="AraD/HMP-PK domain-like"/>
    <property type="match status" value="1"/>
</dbReference>
<evidence type="ECO:0000313" key="4">
    <source>
        <dbReference type="EMBL" id="CAH2715993.1"/>
    </source>
</evidence>
<dbReference type="InterPro" id="IPR050197">
    <property type="entry name" value="Aldolase_class_II_sugar_metab"/>
</dbReference>
<dbReference type="SMART" id="SM01007">
    <property type="entry name" value="Aldolase_II"/>
    <property type="match status" value="1"/>
</dbReference>
<keyword evidence="5" id="KW-1185">Reference proteome</keyword>
<dbReference type="GO" id="GO:0046570">
    <property type="term" value="F:methylthioribulose 1-phosphate dehydratase activity"/>
    <property type="evidence" value="ECO:0007669"/>
    <property type="project" value="UniProtKB-EC"/>
</dbReference>
<dbReference type="Pfam" id="PF00596">
    <property type="entry name" value="Aldolase_II"/>
    <property type="match status" value="1"/>
</dbReference>
<sequence>MLTENKYKKQICDIGKRIYDKGFVAANDGNISIRVSENEFLITPTGVSKGFMTPDMILKVDGQGNVLDGDYRPTSEMKMHLLVYQERPDIQAVVHVHPPFATAFAIAGISLDQAILPESVVYLGTIPIAEYGTPSTQEVPDAVKKFVHHHKGVLLENHGALTWGKDLEHAYYLMESLEFTAKISWIAKQLNGDRELSKEHVQTLIDMKTKMGVQGVSPVGSVPPEGIHAMKMTPPLEQSLTEHDVNLIVEKVTKNVLDELKKLL</sequence>
<keyword evidence="2 4" id="KW-0456">Lyase</keyword>
<proteinExistence type="predicted"/>
<evidence type="ECO:0000256" key="1">
    <source>
        <dbReference type="ARBA" id="ARBA00022723"/>
    </source>
</evidence>
<feature type="domain" description="Class II aldolase/adducin N-terminal" evidence="3">
    <location>
        <begin position="9"/>
        <end position="185"/>
    </location>
</feature>